<organism evidence="1">
    <name type="scientific">Arthrobacter saudimassiliensis</name>
    <dbReference type="NCBI Taxonomy" id="1461584"/>
    <lineage>
        <taxon>Bacteria</taxon>
        <taxon>Bacillati</taxon>
        <taxon>Actinomycetota</taxon>
        <taxon>Actinomycetes</taxon>
        <taxon>Micrococcales</taxon>
        <taxon>Micrococcaceae</taxon>
        <taxon>Arthrobacter</taxon>
    </lineage>
</organism>
<dbReference type="SUPFAM" id="SSF109854">
    <property type="entry name" value="DinB/YfiT-like putative metalloenzymes"/>
    <property type="match status" value="1"/>
</dbReference>
<dbReference type="EMBL" id="LN483072">
    <property type="protein sequence ID" value="CEA09320.1"/>
    <property type="molecule type" value="Genomic_DNA"/>
</dbReference>
<dbReference type="Pfam" id="PF04978">
    <property type="entry name" value="MST"/>
    <property type="match status" value="1"/>
</dbReference>
<reference evidence="1" key="1">
    <citation type="submission" date="2014-07" db="EMBL/GenBank/DDBJ databases">
        <authorList>
            <person name="Urmite Genomes Urmite Genomes"/>
        </authorList>
    </citation>
    <scope>NUCLEOTIDE SEQUENCE</scope>
    <source>
        <strain evidence="1">11W110_air</strain>
    </source>
</reference>
<evidence type="ECO:0000313" key="1">
    <source>
        <dbReference type="EMBL" id="CEA09320.1"/>
    </source>
</evidence>
<sequence length="165" mass="18220">MTFTPPEPPDCADERDTLNGFLDYLRGAVVVKATGLSDADGARRLLPSLTTVSGLVRHLADVERSWFREKLDGQADVPTRWSEADPDGEFRVTADDSLAEIIADYEAACAESREVAARYALDDLCRKPGVKHNLRWVLTHMIEETGRHAGHADILREMIDGVTGD</sequence>
<dbReference type="InterPro" id="IPR007061">
    <property type="entry name" value="MST-like"/>
</dbReference>
<proteinExistence type="predicted"/>
<protein>
    <submittedName>
        <fullName evidence="1">DinB superfamily protein</fullName>
    </submittedName>
</protein>
<dbReference type="Gene3D" id="1.20.120.450">
    <property type="entry name" value="dinb family like domain"/>
    <property type="match status" value="1"/>
</dbReference>
<dbReference type="AlphaFoldDB" id="A0A078MSQ3"/>
<dbReference type="PATRIC" id="fig|1461584.3.peg.2661"/>
<dbReference type="InterPro" id="IPR034660">
    <property type="entry name" value="DinB/YfiT-like"/>
</dbReference>
<gene>
    <name evidence="1" type="ORF">BN1051_02688</name>
</gene>
<name>A0A078MSQ3_9MICC</name>
<accession>A0A078MSQ3</accession>